<dbReference type="InterPro" id="IPR011990">
    <property type="entry name" value="TPR-like_helical_dom_sf"/>
</dbReference>
<feature type="transmembrane region" description="Helical" evidence="1">
    <location>
        <begin position="81"/>
        <end position="101"/>
    </location>
</feature>
<accession>A0A2M8KR70</accession>
<dbReference type="Gene3D" id="1.25.40.10">
    <property type="entry name" value="Tetratricopeptide repeat domain"/>
    <property type="match status" value="1"/>
</dbReference>
<dbReference type="InterPro" id="IPR019734">
    <property type="entry name" value="TPR_rpt"/>
</dbReference>
<feature type="transmembrane region" description="Helical" evidence="1">
    <location>
        <begin position="225"/>
        <end position="244"/>
    </location>
</feature>
<keyword evidence="1" id="KW-0812">Transmembrane</keyword>
<feature type="transmembrane region" description="Helical" evidence="1">
    <location>
        <begin position="264"/>
        <end position="288"/>
    </location>
</feature>
<evidence type="ECO:0000313" key="2">
    <source>
        <dbReference type="EMBL" id="PJE62417.1"/>
    </source>
</evidence>
<dbReference type="SUPFAM" id="SSF48452">
    <property type="entry name" value="TPR-like"/>
    <property type="match status" value="1"/>
</dbReference>
<dbReference type="EMBL" id="PFED01000209">
    <property type="protein sequence ID" value="PJE62417.1"/>
    <property type="molecule type" value="Genomic_DNA"/>
</dbReference>
<dbReference type="SMART" id="SM00028">
    <property type="entry name" value="TPR"/>
    <property type="match status" value="3"/>
</dbReference>
<name>A0A2M8KR70_9BACT</name>
<protein>
    <submittedName>
        <fullName evidence="2">Uncharacterized protein</fullName>
    </submittedName>
</protein>
<comment type="caution">
    <text evidence="2">The sequence shown here is derived from an EMBL/GenBank/DDBJ whole genome shotgun (WGS) entry which is preliminary data.</text>
</comment>
<dbReference type="AlphaFoldDB" id="A0A2M8KR70"/>
<reference evidence="3" key="1">
    <citation type="submission" date="2017-09" db="EMBL/GenBank/DDBJ databases">
        <title>Depth-based differentiation of microbial function through sediment-hosted aquifers and enrichment of novel symbionts in the deep terrestrial subsurface.</title>
        <authorList>
            <person name="Probst A.J."/>
            <person name="Ladd B."/>
            <person name="Jarett J.K."/>
            <person name="Geller-Mcgrath D.E."/>
            <person name="Sieber C.M.K."/>
            <person name="Emerson J.B."/>
            <person name="Anantharaman K."/>
            <person name="Thomas B.C."/>
            <person name="Malmstrom R."/>
            <person name="Stieglmeier M."/>
            <person name="Klingl A."/>
            <person name="Woyke T."/>
            <person name="Ryan C.M."/>
            <person name="Banfield J.F."/>
        </authorList>
    </citation>
    <scope>NUCLEOTIDE SEQUENCE [LARGE SCALE GENOMIC DNA]</scope>
</reference>
<keyword evidence="1" id="KW-1133">Transmembrane helix</keyword>
<proteinExistence type="predicted"/>
<feature type="transmembrane region" description="Helical" evidence="1">
    <location>
        <begin position="134"/>
        <end position="166"/>
    </location>
</feature>
<sequence>MNTTNTTPLRKEESVVALFKDSWNSLSKHALSFVLLGLIPLVSFVGISLLLLIILYVVGFNLTFFSSMMSNSEQAIQSVKLWQWIIGGGVSLFGIVVFAIISAAARIGMVIVAGDQATSVGEAMKKGLNRIVPLLVAGIGTSLLLFGSFFMFVIPVFIISFFFIFVQFEVILNNKNIGAAIKGSVSLVARNFGYVFTRVFIYLALMIILNVFIPNVLLKAEPTTGVYVAIYSIFVGVVLGWYSLLYFVKLYQHINKQQEEVSTAWIYIISFLGWLIMFVVGILGYKVFGKVIQEKMNSGTTTAEVATSGEQKYMDESQKLFDQMSAVNQQSSGLSDDEIIAKVSALNDQNIAVLREGVKRYPKSAKIWYQLGNAHTWRSTSGTLEDGLAAYKKAEKLEPKYVPYINGVGDMLILMGKNEQAVLQLQKSIRLTKKSGFAYLSLAQAYRNIKLYSEARKNYKLSIDVFTSENSKGTFDARILQAQSEMAALP</sequence>
<feature type="transmembrane region" description="Helical" evidence="1">
    <location>
        <begin position="192"/>
        <end position="213"/>
    </location>
</feature>
<organism evidence="2 3">
    <name type="scientific">Candidatus Roizmanbacteria bacterium CG10_big_fil_rev_8_21_14_0_10_39_6</name>
    <dbReference type="NCBI Taxonomy" id="1974853"/>
    <lineage>
        <taxon>Bacteria</taxon>
        <taxon>Candidatus Roizmaniibacteriota</taxon>
    </lineage>
</organism>
<evidence type="ECO:0000313" key="3">
    <source>
        <dbReference type="Proteomes" id="UP000229554"/>
    </source>
</evidence>
<keyword evidence="1" id="KW-0472">Membrane</keyword>
<dbReference type="Proteomes" id="UP000229554">
    <property type="component" value="Unassembled WGS sequence"/>
</dbReference>
<evidence type="ECO:0000256" key="1">
    <source>
        <dbReference type="SAM" id="Phobius"/>
    </source>
</evidence>
<feature type="transmembrane region" description="Helical" evidence="1">
    <location>
        <begin position="30"/>
        <end position="61"/>
    </location>
</feature>
<gene>
    <name evidence="2" type="ORF">COU88_05095</name>
</gene>